<evidence type="ECO:0000256" key="1">
    <source>
        <dbReference type="ARBA" id="ARBA00004123"/>
    </source>
</evidence>
<feature type="domain" description="Xylanolytic transcriptional activator regulatory" evidence="6">
    <location>
        <begin position="291"/>
        <end position="364"/>
    </location>
</feature>
<keyword evidence="5" id="KW-0539">Nucleus</keyword>
<dbReference type="AlphaFoldDB" id="A0A1L9PUZ9"/>
<dbReference type="CDD" id="cd12148">
    <property type="entry name" value="fungal_TF_MHR"/>
    <property type="match status" value="1"/>
</dbReference>
<evidence type="ECO:0000256" key="5">
    <source>
        <dbReference type="ARBA" id="ARBA00023242"/>
    </source>
</evidence>
<feature type="non-terminal residue" evidence="7">
    <location>
        <position position="1"/>
    </location>
</feature>
<dbReference type="GO" id="GO:0003677">
    <property type="term" value="F:DNA binding"/>
    <property type="evidence" value="ECO:0007669"/>
    <property type="project" value="InterPro"/>
</dbReference>
<evidence type="ECO:0000256" key="2">
    <source>
        <dbReference type="ARBA" id="ARBA00022723"/>
    </source>
</evidence>
<feature type="non-terminal residue" evidence="7">
    <location>
        <position position="574"/>
    </location>
</feature>
<dbReference type="PANTHER" id="PTHR31001">
    <property type="entry name" value="UNCHARACTERIZED TRANSCRIPTIONAL REGULATORY PROTEIN"/>
    <property type="match status" value="1"/>
</dbReference>
<dbReference type="EMBL" id="KV878132">
    <property type="protein sequence ID" value="OJJ05255.1"/>
    <property type="molecule type" value="Genomic_DNA"/>
</dbReference>
<dbReference type="Pfam" id="PF04082">
    <property type="entry name" value="Fungal_trans"/>
    <property type="match status" value="1"/>
</dbReference>
<sequence>RQPCLNCVKAGIPCVFPKPARNLRRVRESPGTDIWCRLKQLEDLVRDLQHPIYSDVEAIGSTAAGSGQATIIEKCPYLETDPRVMPQKYGTHEEFGRLVVDHGCGRYISNRLWASLSDQIDELHELLEPSYSAGEYLSPDSSRPNNHYHNDCFLFGFNSVAHTLANYHPSATQIAVLWNKYQQNVAPLVMVLHPETVNMAFQCYQVCPEVLDEVSECMLFAVYFSAAASMSEQECLVEFEDTKEAVRSHFRFAIEQGFVKAGLTTAKNLNLLQAAVLYLKSLRSLGETRFAWSMTSLVVRLATGLGLHRDGSTFGLEPFEVEMRRRLWWCICILDIETAEDQGTDPMLHDVFYDTRLPLNINDDDVDPFVKDLPQEQSGFTDLTYFLLQCEVALATRRLTYHLPGSPCPALQSIEERRSLVEDLDRRLNERYVRHLDPNSALQSVCIKLVRISIAKLSLIIHQPLDKDQKIPHDVRDKIISHAIEMIELSHTLHMDVRLAKWKWEFQTHIPWHALAFVLSEMCCGRESSILERAWPSISTIFKEWQRDAISQSRTIWQPLSKLMVRATYCRSKQ</sequence>
<dbReference type="RefSeq" id="XP_040671017.1">
    <property type="nucleotide sequence ID" value="XM_040805614.1"/>
</dbReference>
<accession>A0A1L9PUZ9</accession>
<dbReference type="Proteomes" id="UP000184073">
    <property type="component" value="Unassembled WGS sequence"/>
</dbReference>
<proteinExistence type="predicted"/>
<gene>
    <name evidence="7" type="ORF">ASPVEDRAFT_114128</name>
</gene>
<dbReference type="STRING" id="1036611.A0A1L9PUZ9"/>
<evidence type="ECO:0000256" key="4">
    <source>
        <dbReference type="ARBA" id="ARBA00023163"/>
    </source>
</evidence>
<name>A0A1L9PUZ9_ASPVE</name>
<keyword evidence="3" id="KW-0805">Transcription regulation</keyword>
<keyword evidence="8" id="KW-1185">Reference proteome</keyword>
<evidence type="ECO:0000259" key="6">
    <source>
        <dbReference type="SMART" id="SM00906"/>
    </source>
</evidence>
<dbReference type="InterPro" id="IPR050613">
    <property type="entry name" value="Sec_Metabolite_Reg"/>
</dbReference>
<keyword evidence="2" id="KW-0479">Metal-binding</keyword>
<dbReference type="PANTHER" id="PTHR31001:SF50">
    <property type="entry name" value="ZN(II)2CYS6 TRANSCRIPTION FACTOR (EUROFUNG)"/>
    <property type="match status" value="1"/>
</dbReference>
<dbReference type="InterPro" id="IPR007219">
    <property type="entry name" value="XnlR_reg_dom"/>
</dbReference>
<comment type="subcellular location">
    <subcellularLocation>
        <location evidence="1">Nucleus</location>
    </subcellularLocation>
</comment>
<organism evidence="7 8">
    <name type="scientific">Aspergillus versicolor CBS 583.65</name>
    <dbReference type="NCBI Taxonomy" id="1036611"/>
    <lineage>
        <taxon>Eukaryota</taxon>
        <taxon>Fungi</taxon>
        <taxon>Dikarya</taxon>
        <taxon>Ascomycota</taxon>
        <taxon>Pezizomycotina</taxon>
        <taxon>Eurotiomycetes</taxon>
        <taxon>Eurotiomycetidae</taxon>
        <taxon>Eurotiales</taxon>
        <taxon>Aspergillaceae</taxon>
        <taxon>Aspergillus</taxon>
        <taxon>Aspergillus subgen. Nidulantes</taxon>
    </lineage>
</organism>
<protein>
    <recommendedName>
        <fullName evidence="6">Xylanolytic transcriptional activator regulatory domain-containing protein</fullName>
    </recommendedName>
</protein>
<evidence type="ECO:0000256" key="3">
    <source>
        <dbReference type="ARBA" id="ARBA00023015"/>
    </source>
</evidence>
<dbReference type="GO" id="GO:0008270">
    <property type="term" value="F:zinc ion binding"/>
    <property type="evidence" value="ECO:0007669"/>
    <property type="project" value="InterPro"/>
</dbReference>
<dbReference type="VEuPathDB" id="FungiDB:ASPVEDRAFT_114128"/>
<dbReference type="GO" id="GO:0005634">
    <property type="term" value="C:nucleus"/>
    <property type="evidence" value="ECO:0007669"/>
    <property type="project" value="UniProtKB-SubCell"/>
</dbReference>
<dbReference type="SMART" id="SM00906">
    <property type="entry name" value="Fungal_trans"/>
    <property type="match status" value="1"/>
</dbReference>
<keyword evidence="4" id="KW-0804">Transcription</keyword>
<evidence type="ECO:0000313" key="7">
    <source>
        <dbReference type="EMBL" id="OJJ05255.1"/>
    </source>
</evidence>
<reference evidence="8" key="1">
    <citation type="journal article" date="2017" name="Genome Biol.">
        <title>Comparative genomics reveals high biological diversity and specific adaptations in the industrially and medically important fungal genus Aspergillus.</title>
        <authorList>
            <person name="de Vries R.P."/>
            <person name="Riley R."/>
            <person name="Wiebenga A."/>
            <person name="Aguilar-Osorio G."/>
            <person name="Amillis S."/>
            <person name="Uchima C.A."/>
            <person name="Anderluh G."/>
            <person name="Asadollahi M."/>
            <person name="Askin M."/>
            <person name="Barry K."/>
            <person name="Battaglia E."/>
            <person name="Bayram O."/>
            <person name="Benocci T."/>
            <person name="Braus-Stromeyer S.A."/>
            <person name="Caldana C."/>
            <person name="Canovas D."/>
            <person name="Cerqueira G.C."/>
            <person name="Chen F."/>
            <person name="Chen W."/>
            <person name="Choi C."/>
            <person name="Clum A."/>
            <person name="Dos Santos R.A."/>
            <person name="Damasio A.R."/>
            <person name="Diallinas G."/>
            <person name="Emri T."/>
            <person name="Fekete E."/>
            <person name="Flipphi M."/>
            <person name="Freyberg S."/>
            <person name="Gallo A."/>
            <person name="Gournas C."/>
            <person name="Habgood R."/>
            <person name="Hainaut M."/>
            <person name="Harispe M.L."/>
            <person name="Henrissat B."/>
            <person name="Hilden K.S."/>
            <person name="Hope R."/>
            <person name="Hossain A."/>
            <person name="Karabika E."/>
            <person name="Karaffa L."/>
            <person name="Karanyi Z."/>
            <person name="Krasevec N."/>
            <person name="Kuo A."/>
            <person name="Kusch H."/>
            <person name="LaButti K."/>
            <person name="Lagendijk E.L."/>
            <person name="Lapidus A."/>
            <person name="Levasseur A."/>
            <person name="Lindquist E."/>
            <person name="Lipzen A."/>
            <person name="Logrieco A.F."/>
            <person name="MacCabe A."/>
            <person name="Maekelae M.R."/>
            <person name="Malavazi I."/>
            <person name="Melin P."/>
            <person name="Meyer V."/>
            <person name="Mielnichuk N."/>
            <person name="Miskei M."/>
            <person name="Molnar A.P."/>
            <person name="Mule G."/>
            <person name="Ngan C.Y."/>
            <person name="Orejas M."/>
            <person name="Orosz E."/>
            <person name="Ouedraogo J.P."/>
            <person name="Overkamp K.M."/>
            <person name="Park H.-S."/>
            <person name="Perrone G."/>
            <person name="Piumi F."/>
            <person name="Punt P.J."/>
            <person name="Ram A.F."/>
            <person name="Ramon A."/>
            <person name="Rauscher S."/>
            <person name="Record E."/>
            <person name="Riano-Pachon D.M."/>
            <person name="Robert V."/>
            <person name="Roehrig J."/>
            <person name="Ruller R."/>
            <person name="Salamov A."/>
            <person name="Salih N.S."/>
            <person name="Samson R.A."/>
            <person name="Sandor E."/>
            <person name="Sanguinetti M."/>
            <person name="Schuetze T."/>
            <person name="Sepcic K."/>
            <person name="Shelest E."/>
            <person name="Sherlock G."/>
            <person name="Sophianopoulou V."/>
            <person name="Squina F.M."/>
            <person name="Sun H."/>
            <person name="Susca A."/>
            <person name="Todd R.B."/>
            <person name="Tsang A."/>
            <person name="Unkles S.E."/>
            <person name="van de Wiele N."/>
            <person name="van Rossen-Uffink D."/>
            <person name="Oliveira J.V."/>
            <person name="Vesth T.C."/>
            <person name="Visser J."/>
            <person name="Yu J.-H."/>
            <person name="Zhou M."/>
            <person name="Andersen M.R."/>
            <person name="Archer D.B."/>
            <person name="Baker S.E."/>
            <person name="Benoit I."/>
            <person name="Brakhage A.A."/>
            <person name="Braus G.H."/>
            <person name="Fischer R."/>
            <person name="Frisvad J.C."/>
            <person name="Goldman G.H."/>
            <person name="Houbraken J."/>
            <person name="Oakley B."/>
            <person name="Pocsi I."/>
            <person name="Scazzocchio C."/>
            <person name="Seiboth B."/>
            <person name="vanKuyk P.A."/>
            <person name="Wortman J."/>
            <person name="Dyer P.S."/>
            <person name="Grigoriev I.V."/>
        </authorList>
    </citation>
    <scope>NUCLEOTIDE SEQUENCE [LARGE SCALE GENOMIC DNA]</scope>
    <source>
        <strain evidence="8">CBS 583.65</strain>
    </source>
</reference>
<dbReference type="GO" id="GO:0006351">
    <property type="term" value="P:DNA-templated transcription"/>
    <property type="evidence" value="ECO:0007669"/>
    <property type="project" value="InterPro"/>
</dbReference>
<evidence type="ECO:0000313" key="8">
    <source>
        <dbReference type="Proteomes" id="UP000184073"/>
    </source>
</evidence>
<dbReference type="OrthoDB" id="435881at2759"/>
<dbReference type="GeneID" id="63721125"/>